<dbReference type="EMBL" id="CP051128">
    <property type="protein sequence ID" value="QIZ05378.1"/>
    <property type="molecule type" value="Genomic_DNA"/>
</dbReference>
<organism evidence="1 2">
    <name type="scientific">Priestia megaterium</name>
    <name type="common">Bacillus megaterium</name>
    <dbReference type="NCBI Taxonomy" id="1404"/>
    <lineage>
        <taxon>Bacteria</taxon>
        <taxon>Bacillati</taxon>
        <taxon>Bacillota</taxon>
        <taxon>Bacilli</taxon>
        <taxon>Bacillales</taxon>
        <taxon>Bacillaceae</taxon>
        <taxon>Priestia</taxon>
    </lineage>
</organism>
<gene>
    <name evidence="1" type="ORF">HFZ78_00190</name>
</gene>
<accession>A0A6H1NVT9</accession>
<protein>
    <submittedName>
        <fullName evidence="1">Uncharacterized protein</fullName>
    </submittedName>
</protein>
<proteinExistence type="predicted"/>
<evidence type="ECO:0000313" key="1">
    <source>
        <dbReference type="EMBL" id="QIZ05378.1"/>
    </source>
</evidence>
<evidence type="ECO:0000313" key="2">
    <source>
        <dbReference type="Proteomes" id="UP000501868"/>
    </source>
</evidence>
<dbReference type="AlphaFoldDB" id="A0A6H1NVT9"/>
<reference evidence="1 2" key="2">
    <citation type="submission" date="2020-04" db="EMBL/GenBank/DDBJ databases">
        <authorList>
            <person name="Fomenkov A."/>
            <person name="Anton B.P."/>
            <person name="Roberts R.J."/>
        </authorList>
    </citation>
    <scope>NUCLEOTIDE SEQUENCE [LARGE SCALE GENOMIC DNA]</scope>
    <source>
        <strain evidence="1 2">S2</strain>
    </source>
</reference>
<dbReference type="Proteomes" id="UP000501868">
    <property type="component" value="Chromosome"/>
</dbReference>
<name>A0A6H1NVT9_PRIMG</name>
<reference evidence="1 2" key="1">
    <citation type="submission" date="2020-04" db="EMBL/GenBank/DDBJ databases">
        <title>Genome-Wide Identification of 5-Methylcytosine Sites in Bacterial Genomes By High-Throughput Sequencing of MspJI Restriction Fragments.</title>
        <authorList>
            <person name="Wu V."/>
        </authorList>
    </citation>
    <scope>NUCLEOTIDE SEQUENCE [LARGE SCALE GENOMIC DNA]</scope>
    <source>
        <strain evidence="1 2">S2</strain>
    </source>
</reference>
<sequence length="224" mass="25302">MDRKERTFINYYYEKLLDNRMDEKDVYAFLILLSNQSNGNSCLQELAGFVVSRGTKPGVVTEYLCETRNKFANLAKMNTALKIEDVFSFKEIKNSINQVLVDCQLKGLSNEQVNDIIVCVISILQHVKITENGREIGRLFFAIASKQVMLMAEVEIVQNGGGKKTNVVFPVLTAKNNYASIKKQDKYDAPYFFEEKVIEITNQDGKLEITFVGAMGSVPQSTKV</sequence>